<accession>A0ABS3DMM8</accession>
<dbReference type="RefSeq" id="WP_207057113.1">
    <property type="nucleotide sequence ID" value="NZ_JAFIMU010000012.1"/>
</dbReference>
<reference evidence="1 2" key="1">
    <citation type="submission" date="2021-02" db="EMBL/GenBank/DDBJ databases">
        <title>De Novo genome assembly of isolated myxobacteria.</title>
        <authorList>
            <person name="Stevens D.C."/>
        </authorList>
    </citation>
    <scope>NUCLEOTIDE SEQUENCE [LARGE SCALE GENOMIC DNA]</scope>
    <source>
        <strain evidence="1 2">ATCC 29039</strain>
    </source>
</reference>
<dbReference type="InterPro" id="IPR022385">
    <property type="entry name" value="Rhs_assc_core"/>
</dbReference>
<dbReference type="Pfam" id="PF05593">
    <property type="entry name" value="RHS_repeat"/>
    <property type="match status" value="1"/>
</dbReference>
<comment type="caution">
    <text evidence="1">The sequence shown here is derived from an EMBL/GenBank/DDBJ whole genome shotgun (WGS) entry which is preliminary data.</text>
</comment>
<proteinExistence type="predicted"/>
<name>A0ABS3DMM8_9BACT</name>
<dbReference type="EMBL" id="JAFIMU010000012">
    <property type="protein sequence ID" value="MBN8232579.1"/>
    <property type="molecule type" value="Genomic_DNA"/>
</dbReference>
<dbReference type="NCBIfam" id="TIGR03696">
    <property type="entry name" value="Rhs_assc_core"/>
    <property type="match status" value="1"/>
</dbReference>
<dbReference type="PANTHER" id="PTHR32305">
    <property type="match status" value="1"/>
</dbReference>
<organism evidence="1 2">
    <name type="scientific">Corallococcus macrosporus</name>
    <dbReference type="NCBI Taxonomy" id="35"/>
    <lineage>
        <taxon>Bacteria</taxon>
        <taxon>Pseudomonadati</taxon>
        <taxon>Myxococcota</taxon>
        <taxon>Myxococcia</taxon>
        <taxon>Myxococcales</taxon>
        <taxon>Cystobacterineae</taxon>
        <taxon>Myxococcaceae</taxon>
        <taxon>Corallococcus</taxon>
    </lineage>
</organism>
<dbReference type="InterPro" id="IPR031325">
    <property type="entry name" value="RHS_repeat"/>
</dbReference>
<protein>
    <submittedName>
        <fullName evidence="1">RHS repeat-associated core domain-containing protein</fullName>
    </submittedName>
</protein>
<dbReference type="PANTHER" id="PTHR32305:SF15">
    <property type="entry name" value="PROTEIN RHSA-RELATED"/>
    <property type="match status" value="1"/>
</dbReference>
<dbReference type="Proteomes" id="UP000664052">
    <property type="component" value="Unassembled WGS sequence"/>
</dbReference>
<keyword evidence="2" id="KW-1185">Reference proteome</keyword>
<dbReference type="Gene3D" id="2.180.10.10">
    <property type="entry name" value="RHS repeat-associated core"/>
    <property type="match status" value="3"/>
</dbReference>
<gene>
    <name evidence="1" type="ORF">JYK02_34185</name>
</gene>
<sequence length="1789" mass="193032">MSSPRVNLSDFTTRFSAADLGVQGELGGLNFLRKYVSTDNFWSYQSMLGNSNEPFLPKPFGSSPSRTSSLRWWHTLYSFVYVKGTTPGVSTWAVRDIEGEVLEFAACSLTSAGCFAAPRTTSRWSNASLYRAADGTFVLVKPGEGRFVYASKWMANGVVSRYFLTRVEEDRLSGTPRVRLSLAYATPTNVSITCPGASTLGNGVPYLSTVTTEEGATLRLVYRQIYAKPPSPVWECVISQLMLRTNPNAPAGTSPQESVVAEYKYALLPDFETAGVLAGVDYPETGDSIRYTDTTSSSAQSTSWNVSVNQMSLVEHQYQNGKVSVMGGGTTSAVSMSAGAGNCDGPDAMGTGSGCTPPAAEALTAPSGDSAGSTVQFRRTFFARSSSYSPHSLLSSVRDICLSETGNCISFAEGYITYTYATPADGTLYLQSVGNKLGRYAVTNKTFAAAGAQSAPGVVSPALHVSRAVGQDLSGNNGVPGVTTDYAYASFPPGATANPWKPVQTTTNTVPSVIQPGAVAATRSTYDEKTRFLKSVIRSGYTQVFDPASGTWSNALRHVGVFYFNHGGCFGGPDTGDTRLTEVHGPCFVSGPEATECSGSDYPLTQYQYYGPPSAEPSARAGRLQSVSKYYYGCSGYPGLTTTYNQYDARGNATQITSPQGVVTTLQYQGGRIVSSTSQGLVTTYLYEGAVQRASRLPTGNYSVNCYRTGTPVGQGCTGGQKTTLLQWTAIASDELGADWSEKMLRTYWPNGSLKSEETRSRRNGVEESRTLITHHPDPQARDTYSRIGQGAGSIASVKGFDANDNLIASGRPFNNPPDFCRDPNLAISSLCTSMEYDPADRLTRVSNSLSGQTRYSRFDYDGQGNVDDIRLGCTPFKGGCDITNSYQHDDFGNVVQIKLPHATAPIHLEHNAAGQLRLKQSEVMHQAGEWLEYDYDMVGRPKRAARRTGGSAPVTEVLYQLGYDADAVMGGDCGDNELNSYGLPRFREDSFGRTWYRYDAQRRLVGEVRQRQGTSDCSPALETQYAYDSAGRLSTIRYPYGRLVTYAYGVGANAHRVSAIDVGLFTGVGIQTRRLVSNIVWEPFGGLRGYQANPTDTTSRAVEYALGDNGTQPPSGCSVGFPSSSASDLTGRLRSLRVSSGGFTPGTGSGDIYKRTYTWTADQVVRMDTCVLGATTPRTELFDYDSMLRLISATRPPGNDEATGGAFQDQAFGYDARGNRRTFTQWHGAEVNQFTYGLGRLADRLLSTKPEFDPSQKVAFSYDADGRVVGKQLGLYVTDTPANVLDLRYSPFDASGGHGSARESVFRAVRVNGATYSYFYDAMGRRRAKVNPFNQRDEFFHDSRSELLVDQGWSDVFQSSFRVVDDYVWLGGRPIILLRGRLDATMDTRASDATADCRRDGEAAACGIYFPITDNVGKPVVMLDGAGRVSGVADYQPFGHVNRFSVKDSTLHPYGDDDSETISGFVQPPENAQVQVRVRPLFQYMDTHDSDDGAEIWDADTSTLLARVTGQELGRVTTPWLHPAAGRIVLNFVAGPADASGPNTSSGMALEGYEYQRYQTGAQPFWTPLRFAGHYHDAETDLFENRNRYYDPSVGRYLQPEPLLAKPSYVVGAARNAGMAPAYSYAFNNPVAFIDPDGLAARCPGGNWFGGPLVLGEAGGAIFGGIVFAGVYSCLSAPVTVSIVSVCGFGADVVTFNKPPAVAPKLEKGGMMPHLTCEVGLGYAKNTEDVKDFEGLSFGGFLTVGPATLFVEGHNPLEPDTYGLVVGVPEGVPVGGGVLACQTWAWEL</sequence>
<dbReference type="InterPro" id="IPR050708">
    <property type="entry name" value="T6SS_VgrG/RHS"/>
</dbReference>
<evidence type="ECO:0000313" key="2">
    <source>
        <dbReference type="Proteomes" id="UP000664052"/>
    </source>
</evidence>
<evidence type="ECO:0000313" key="1">
    <source>
        <dbReference type="EMBL" id="MBN8232579.1"/>
    </source>
</evidence>